<comment type="caution">
    <text evidence="3">The sequence shown here is derived from an EMBL/GenBank/DDBJ whole genome shotgun (WGS) entry which is preliminary data.</text>
</comment>
<evidence type="ECO:0000313" key="4">
    <source>
        <dbReference type="Proteomes" id="UP000289238"/>
    </source>
</evidence>
<keyword evidence="1" id="KW-0472">Membrane</keyword>
<dbReference type="Pfam" id="PF00534">
    <property type="entry name" value="Glycos_transf_1"/>
    <property type="match status" value="1"/>
</dbReference>
<dbReference type="EMBL" id="QOVM01000003">
    <property type="protein sequence ID" value="RXG22516.1"/>
    <property type="molecule type" value="Genomic_DNA"/>
</dbReference>
<feature type="transmembrane region" description="Helical" evidence="1">
    <location>
        <begin position="9"/>
        <end position="34"/>
    </location>
</feature>
<sequence length="273" mass="30868">MRRSFFKELLIQLFLYLDILSVYMVRSSFLNYYFPKNNLLSKILFKNEQLVVLTEATRKVLKDIYSFHAIHVIPNSIDLNSYAKNYPMPAGIDSKFIVASGRLERGVKQFDKLITAYSQSKLPHLKIDLVILGQGEMLTELQQLVKTLNLENNVKFAGFIESPEAFMSNALFTVLCSAYEGFPRVILESLACGTPVVATDCPTGPAELIDGTNGILVPHQDFEALTAAMNTLAENELLRTQLKAVSRDSIRKFDTATVSKDWQQFLEHSYEHS</sequence>
<feature type="domain" description="Glycosyl transferase family 1" evidence="2">
    <location>
        <begin position="93"/>
        <end position="244"/>
    </location>
</feature>
<dbReference type="PANTHER" id="PTHR12526:SF630">
    <property type="entry name" value="GLYCOSYLTRANSFERASE"/>
    <property type="match status" value="1"/>
</dbReference>
<evidence type="ECO:0000256" key="1">
    <source>
        <dbReference type="SAM" id="Phobius"/>
    </source>
</evidence>
<dbReference type="AlphaFoldDB" id="A0A4Q0P8K4"/>
<dbReference type="GO" id="GO:0016757">
    <property type="term" value="F:glycosyltransferase activity"/>
    <property type="evidence" value="ECO:0007669"/>
    <property type="project" value="InterPro"/>
</dbReference>
<evidence type="ECO:0000313" key="3">
    <source>
        <dbReference type="EMBL" id="RXG22516.1"/>
    </source>
</evidence>
<dbReference type="InterPro" id="IPR001296">
    <property type="entry name" value="Glyco_trans_1"/>
</dbReference>
<dbReference type="PANTHER" id="PTHR12526">
    <property type="entry name" value="GLYCOSYLTRANSFERASE"/>
    <property type="match status" value="1"/>
</dbReference>
<keyword evidence="1" id="KW-1133">Transmembrane helix</keyword>
<dbReference type="Gene3D" id="3.40.50.2000">
    <property type="entry name" value="Glycogen Phosphorylase B"/>
    <property type="match status" value="2"/>
</dbReference>
<dbReference type="SUPFAM" id="SSF53756">
    <property type="entry name" value="UDP-Glycosyltransferase/glycogen phosphorylase"/>
    <property type="match status" value="1"/>
</dbReference>
<keyword evidence="4" id="KW-1185">Reference proteome</keyword>
<accession>A0A4Q0P8K4</accession>
<name>A0A4Q0P8K4_9FLAO</name>
<organism evidence="3 4">
    <name type="scientific">Leeuwenhoekiella aequorea</name>
    <dbReference type="NCBI Taxonomy" id="283736"/>
    <lineage>
        <taxon>Bacteria</taxon>
        <taxon>Pseudomonadati</taxon>
        <taxon>Bacteroidota</taxon>
        <taxon>Flavobacteriia</taxon>
        <taxon>Flavobacteriales</taxon>
        <taxon>Flavobacteriaceae</taxon>
        <taxon>Leeuwenhoekiella</taxon>
    </lineage>
</organism>
<evidence type="ECO:0000259" key="2">
    <source>
        <dbReference type="Pfam" id="PF00534"/>
    </source>
</evidence>
<proteinExistence type="predicted"/>
<keyword evidence="3" id="KW-0808">Transferase</keyword>
<keyword evidence="1" id="KW-0812">Transmembrane</keyword>
<reference evidence="3 4" key="1">
    <citation type="submission" date="2018-07" db="EMBL/GenBank/DDBJ databases">
        <title>Leeuwenhoekiella genomics.</title>
        <authorList>
            <person name="Tahon G."/>
            <person name="Willems A."/>
        </authorList>
    </citation>
    <scope>NUCLEOTIDE SEQUENCE [LARGE SCALE GENOMIC DNA]</scope>
    <source>
        <strain evidence="3 4">LMG 22550</strain>
    </source>
</reference>
<protein>
    <submittedName>
        <fullName evidence="3">Glycosyltransferase involved in cell wall biosynthesis</fullName>
    </submittedName>
</protein>
<dbReference type="Proteomes" id="UP000289238">
    <property type="component" value="Unassembled WGS sequence"/>
</dbReference>
<gene>
    <name evidence="3" type="ORF">DSM00_1613</name>
</gene>